<evidence type="ECO:0000256" key="3">
    <source>
        <dbReference type="ARBA" id="ARBA00022692"/>
    </source>
</evidence>
<dbReference type="PANTHER" id="PTHR12745:SF8">
    <property type="entry name" value="SUPPRESSOR OF TUMORIGENICITY 7 PROTEIN"/>
    <property type="match status" value="1"/>
</dbReference>
<feature type="non-terminal residue" evidence="6">
    <location>
        <position position="1"/>
    </location>
</feature>
<dbReference type="Proteomes" id="UP001434883">
    <property type="component" value="Unassembled WGS sequence"/>
</dbReference>
<evidence type="ECO:0000313" key="7">
    <source>
        <dbReference type="Proteomes" id="UP001434883"/>
    </source>
</evidence>
<keyword evidence="5" id="KW-0472">Membrane</keyword>
<accession>A0ABV0Q851</accession>
<dbReference type="EMBL" id="JAHRIN010001557">
    <property type="protein sequence ID" value="MEQ2191973.1"/>
    <property type="molecule type" value="Genomic_DNA"/>
</dbReference>
<sequence length="103" mass="12253">YLLEMKSLILPPEHILKRGDSEAIAYAFFHLQHWKRVEGALNLLHCTWEGTFRMIPYPLEKGHLFYPYPICTETADRELLPSKRHSNTHTHTRTWQHVFLKAK</sequence>
<evidence type="ECO:0000256" key="2">
    <source>
        <dbReference type="ARBA" id="ARBA00009751"/>
    </source>
</evidence>
<keyword evidence="7" id="KW-1185">Reference proteome</keyword>
<evidence type="ECO:0000256" key="1">
    <source>
        <dbReference type="ARBA" id="ARBA00004141"/>
    </source>
</evidence>
<dbReference type="Pfam" id="PF04184">
    <property type="entry name" value="ST7"/>
    <property type="match status" value="1"/>
</dbReference>
<protein>
    <submittedName>
        <fullName evidence="6">Suppressor of tumorigenicity 7 protein</fullName>
    </submittedName>
</protein>
<keyword evidence="4" id="KW-1133">Transmembrane helix</keyword>
<organism evidence="6 7">
    <name type="scientific">Xenoophorus captivus</name>
    <dbReference type="NCBI Taxonomy" id="1517983"/>
    <lineage>
        <taxon>Eukaryota</taxon>
        <taxon>Metazoa</taxon>
        <taxon>Chordata</taxon>
        <taxon>Craniata</taxon>
        <taxon>Vertebrata</taxon>
        <taxon>Euteleostomi</taxon>
        <taxon>Actinopterygii</taxon>
        <taxon>Neopterygii</taxon>
        <taxon>Teleostei</taxon>
        <taxon>Neoteleostei</taxon>
        <taxon>Acanthomorphata</taxon>
        <taxon>Ovalentaria</taxon>
        <taxon>Atherinomorphae</taxon>
        <taxon>Cyprinodontiformes</taxon>
        <taxon>Goodeidae</taxon>
        <taxon>Xenoophorus</taxon>
    </lineage>
</organism>
<reference evidence="6 7" key="1">
    <citation type="submission" date="2021-06" db="EMBL/GenBank/DDBJ databases">
        <authorList>
            <person name="Palmer J.M."/>
        </authorList>
    </citation>
    <scope>NUCLEOTIDE SEQUENCE [LARGE SCALE GENOMIC DNA]</scope>
    <source>
        <strain evidence="6 7">XC_2019</strain>
        <tissue evidence="6">Muscle</tissue>
    </source>
</reference>
<name>A0ABV0Q851_9TELE</name>
<gene>
    <name evidence="6" type="primary">ST7_1</name>
    <name evidence="6" type="ORF">XENOCAPTIV_005187</name>
</gene>
<dbReference type="PANTHER" id="PTHR12745">
    <property type="entry name" value="SUPPRESSION OF TUMORIGENICITY 7"/>
    <property type="match status" value="1"/>
</dbReference>
<comment type="similarity">
    <text evidence="2">Belongs to the ST7 family.</text>
</comment>
<comment type="caution">
    <text evidence="6">The sequence shown here is derived from an EMBL/GenBank/DDBJ whole genome shotgun (WGS) entry which is preliminary data.</text>
</comment>
<evidence type="ECO:0000256" key="5">
    <source>
        <dbReference type="ARBA" id="ARBA00023136"/>
    </source>
</evidence>
<comment type="subcellular location">
    <subcellularLocation>
        <location evidence="1">Membrane</location>
        <topology evidence="1">Multi-pass membrane protein</topology>
    </subcellularLocation>
</comment>
<evidence type="ECO:0000256" key="4">
    <source>
        <dbReference type="ARBA" id="ARBA00022989"/>
    </source>
</evidence>
<evidence type="ECO:0000313" key="6">
    <source>
        <dbReference type="EMBL" id="MEQ2191973.1"/>
    </source>
</evidence>
<proteinExistence type="inferred from homology"/>
<dbReference type="InterPro" id="IPR007311">
    <property type="entry name" value="ST7"/>
</dbReference>
<keyword evidence="3" id="KW-0812">Transmembrane</keyword>